<dbReference type="Gene3D" id="3.30.1450.10">
    <property type="match status" value="1"/>
</dbReference>
<protein>
    <submittedName>
        <fullName evidence="4">Outer membrane protein assembly factor BamE</fullName>
    </submittedName>
</protein>
<dbReference type="Pfam" id="PF04355">
    <property type="entry name" value="BamE"/>
    <property type="match status" value="1"/>
</dbReference>
<evidence type="ECO:0000313" key="4">
    <source>
        <dbReference type="EMBL" id="MFD2164109.1"/>
    </source>
</evidence>
<dbReference type="PROSITE" id="PS51257">
    <property type="entry name" value="PROKAR_LIPOPROTEIN"/>
    <property type="match status" value="1"/>
</dbReference>
<evidence type="ECO:0000313" key="5">
    <source>
        <dbReference type="Proteomes" id="UP001597387"/>
    </source>
</evidence>
<proteinExistence type="predicted"/>
<evidence type="ECO:0000256" key="1">
    <source>
        <dbReference type="ARBA" id="ARBA00022729"/>
    </source>
</evidence>
<reference evidence="5" key="1">
    <citation type="journal article" date="2019" name="Int. J. Syst. Evol. Microbiol.">
        <title>The Global Catalogue of Microorganisms (GCM) 10K type strain sequencing project: providing services to taxonomists for standard genome sequencing and annotation.</title>
        <authorList>
            <consortium name="The Broad Institute Genomics Platform"/>
            <consortium name="The Broad Institute Genome Sequencing Center for Infectious Disease"/>
            <person name="Wu L."/>
            <person name="Ma J."/>
        </authorList>
    </citation>
    <scope>NUCLEOTIDE SEQUENCE [LARGE SCALE GENOMIC DNA]</scope>
    <source>
        <strain evidence="5">KCTC 42217</strain>
    </source>
</reference>
<feature type="domain" description="Outer membrane protein assembly factor BamE" evidence="3">
    <location>
        <begin position="22"/>
        <end position="63"/>
    </location>
</feature>
<gene>
    <name evidence="4" type="primary">bamE</name>
    <name evidence="4" type="ORF">ACFSJU_17000</name>
</gene>
<evidence type="ECO:0000256" key="2">
    <source>
        <dbReference type="ARBA" id="ARBA00023136"/>
    </source>
</evidence>
<dbReference type="InterPro" id="IPR037873">
    <property type="entry name" value="BamE-like"/>
</dbReference>
<keyword evidence="5" id="KW-1185">Reference proteome</keyword>
<keyword evidence="2" id="KW-0472">Membrane</keyword>
<accession>A0ABW4ZR78</accession>
<sequence length="126" mass="13800">MKTLFVTLITAMILSSCGRPSKDLATVEIGMTKTEVTSIVGEPVKKNVVNETEIWDYPDSNRTVVFRKDTVYAIMTSARARVDSMEAWMDTTGTKVKKGLGKIGDKLEKAGDKIHDKVDGDSTVGE</sequence>
<evidence type="ECO:0000259" key="3">
    <source>
        <dbReference type="Pfam" id="PF04355"/>
    </source>
</evidence>
<comment type="caution">
    <text evidence="4">The sequence shown here is derived from an EMBL/GenBank/DDBJ whole genome shotgun (WGS) entry which is preliminary data.</text>
</comment>
<organism evidence="4 5">
    <name type="scientific">Paradesertivirga mongoliensis</name>
    <dbReference type="NCBI Taxonomy" id="2100740"/>
    <lineage>
        <taxon>Bacteria</taxon>
        <taxon>Pseudomonadati</taxon>
        <taxon>Bacteroidota</taxon>
        <taxon>Sphingobacteriia</taxon>
        <taxon>Sphingobacteriales</taxon>
        <taxon>Sphingobacteriaceae</taxon>
        <taxon>Paradesertivirga</taxon>
    </lineage>
</organism>
<dbReference type="Proteomes" id="UP001597387">
    <property type="component" value="Unassembled WGS sequence"/>
</dbReference>
<dbReference type="InterPro" id="IPR007450">
    <property type="entry name" value="BamE_dom"/>
</dbReference>
<dbReference type="RefSeq" id="WP_255904548.1">
    <property type="nucleotide sequence ID" value="NZ_JAFMZO010000004.1"/>
</dbReference>
<dbReference type="EMBL" id="JBHUHZ010000003">
    <property type="protein sequence ID" value="MFD2164109.1"/>
    <property type="molecule type" value="Genomic_DNA"/>
</dbReference>
<keyword evidence="1" id="KW-0732">Signal</keyword>
<name>A0ABW4ZR78_9SPHI</name>